<evidence type="ECO:0000256" key="1">
    <source>
        <dbReference type="ARBA" id="ARBA00004370"/>
    </source>
</evidence>
<dbReference type="EMBL" id="LBSV01000012">
    <property type="protein sequence ID" value="KKQ25073.1"/>
    <property type="molecule type" value="Genomic_DNA"/>
</dbReference>
<dbReference type="PRINTS" id="PR00125">
    <property type="entry name" value="ATPASEDELTA"/>
</dbReference>
<protein>
    <submittedName>
        <fullName evidence="7">F0F1 ATP synthase subunit delta</fullName>
    </submittedName>
</protein>
<dbReference type="InterPro" id="IPR000711">
    <property type="entry name" value="ATPase_OSCP/dsu"/>
</dbReference>
<evidence type="ECO:0000256" key="3">
    <source>
        <dbReference type="ARBA" id="ARBA00022781"/>
    </source>
</evidence>
<evidence type="ECO:0000256" key="6">
    <source>
        <dbReference type="ARBA" id="ARBA00023310"/>
    </source>
</evidence>
<dbReference type="Pfam" id="PF00213">
    <property type="entry name" value="OSCP"/>
    <property type="match status" value="1"/>
</dbReference>
<dbReference type="GO" id="GO:0046933">
    <property type="term" value="F:proton-transporting ATP synthase activity, rotational mechanism"/>
    <property type="evidence" value="ECO:0007669"/>
    <property type="project" value="InterPro"/>
</dbReference>
<comment type="caution">
    <text evidence="7">The sequence shown here is derived from an EMBL/GenBank/DDBJ whole genome shotgun (WGS) entry which is preliminary data.</text>
</comment>
<evidence type="ECO:0000313" key="8">
    <source>
        <dbReference type="Proteomes" id="UP000034917"/>
    </source>
</evidence>
<comment type="subcellular location">
    <subcellularLocation>
        <location evidence="1">Membrane</location>
    </subcellularLocation>
</comment>
<keyword evidence="6" id="KW-0066">ATP synthesis</keyword>
<evidence type="ECO:0000313" key="7">
    <source>
        <dbReference type="EMBL" id="KKQ25073.1"/>
    </source>
</evidence>
<evidence type="ECO:0000256" key="2">
    <source>
        <dbReference type="ARBA" id="ARBA00022448"/>
    </source>
</evidence>
<keyword evidence="5" id="KW-0472">Membrane</keyword>
<gene>
    <name evidence="7" type="ORF">US40_C0012G0008</name>
</gene>
<dbReference type="AlphaFoldDB" id="A0A0G0G1H0"/>
<sequence length="94" mass="10946">MKIKPHLKEELKKYLIEKVRKEEQKIKVFSAGKLDDEDKILIKRKLKSFDFKDVDYFIDPSIMAGVIVKKGSKMIDLSLKGTLSNLKKIVYESD</sequence>
<accession>A0A0G0G1H0</accession>
<proteinExistence type="predicted"/>
<reference evidence="7 8" key="1">
    <citation type="journal article" date="2015" name="Nature">
        <title>rRNA introns, odd ribosomes, and small enigmatic genomes across a large radiation of phyla.</title>
        <authorList>
            <person name="Brown C.T."/>
            <person name="Hug L.A."/>
            <person name="Thomas B.C."/>
            <person name="Sharon I."/>
            <person name="Castelle C.J."/>
            <person name="Singh A."/>
            <person name="Wilkins M.J."/>
            <person name="Williams K.H."/>
            <person name="Banfield J.F."/>
        </authorList>
    </citation>
    <scope>NUCLEOTIDE SEQUENCE [LARGE SCALE GENOMIC DNA]</scope>
</reference>
<name>A0A0G0G1H0_9BACT</name>
<keyword evidence="3" id="KW-0375">Hydrogen ion transport</keyword>
<dbReference type="GO" id="GO:0016020">
    <property type="term" value="C:membrane"/>
    <property type="evidence" value="ECO:0007669"/>
    <property type="project" value="UniProtKB-SubCell"/>
</dbReference>
<keyword evidence="2" id="KW-0813">Transport</keyword>
<evidence type="ECO:0000256" key="5">
    <source>
        <dbReference type="ARBA" id="ARBA00023136"/>
    </source>
</evidence>
<keyword evidence="4" id="KW-0406">Ion transport</keyword>
<dbReference type="Proteomes" id="UP000034917">
    <property type="component" value="Unassembled WGS sequence"/>
</dbReference>
<evidence type="ECO:0000256" key="4">
    <source>
        <dbReference type="ARBA" id="ARBA00023065"/>
    </source>
</evidence>
<dbReference type="PANTHER" id="PTHR11910">
    <property type="entry name" value="ATP SYNTHASE DELTA CHAIN"/>
    <property type="match status" value="1"/>
</dbReference>
<organism evidence="7 8">
    <name type="scientific">Candidatus Roizmanbacteria bacterium GW2011_GWC2_37_13</name>
    <dbReference type="NCBI Taxonomy" id="1618486"/>
    <lineage>
        <taxon>Bacteria</taxon>
        <taxon>Candidatus Roizmaniibacteriota</taxon>
    </lineage>
</organism>